<dbReference type="PROSITE" id="PS00027">
    <property type="entry name" value="HOMEOBOX_1"/>
    <property type="match status" value="1"/>
</dbReference>
<dbReference type="InterPro" id="IPR000047">
    <property type="entry name" value="HTH_motif"/>
</dbReference>
<dbReference type="InterPro" id="IPR051300">
    <property type="entry name" value="HMX_Homeobox_TF"/>
</dbReference>
<dbReference type="HOGENOM" id="CLU_1361623_0_0_1"/>
<keyword evidence="4 8" id="KW-0371">Homeobox</keyword>
<organism evidence="11">
    <name type="scientific">Magallana gigas</name>
    <name type="common">Pacific oyster</name>
    <name type="synonym">Crassostrea gigas</name>
    <dbReference type="NCBI Taxonomy" id="29159"/>
    <lineage>
        <taxon>Eukaryota</taxon>
        <taxon>Metazoa</taxon>
        <taxon>Spiralia</taxon>
        <taxon>Lophotrochozoa</taxon>
        <taxon>Mollusca</taxon>
        <taxon>Bivalvia</taxon>
        <taxon>Autobranchia</taxon>
        <taxon>Pteriomorphia</taxon>
        <taxon>Ostreida</taxon>
        <taxon>Ostreoidea</taxon>
        <taxon>Ostreidae</taxon>
        <taxon>Magallana</taxon>
    </lineage>
</organism>
<dbReference type="Pfam" id="PF00046">
    <property type="entry name" value="Homeodomain"/>
    <property type="match status" value="1"/>
</dbReference>
<dbReference type="GO" id="GO:0000977">
    <property type="term" value="F:RNA polymerase II transcription regulatory region sequence-specific DNA binding"/>
    <property type="evidence" value="ECO:0007669"/>
    <property type="project" value="TreeGrafter"/>
</dbReference>
<dbReference type="InterPro" id="IPR001356">
    <property type="entry name" value="HD"/>
</dbReference>
<name>K1Q654_MAGGI</name>
<feature type="DNA-binding region" description="Homeobox" evidence="8">
    <location>
        <begin position="104"/>
        <end position="163"/>
    </location>
</feature>
<evidence type="ECO:0000256" key="10">
    <source>
        <dbReference type="SAM" id="MobiDB-lite"/>
    </source>
</evidence>
<dbReference type="InParanoid" id="K1Q654"/>
<dbReference type="GO" id="GO:0005634">
    <property type="term" value="C:nucleus"/>
    <property type="evidence" value="ECO:0007669"/>
    <property type="project" value="UniProtKB-SubCell"/>
</dbReference>
<evidence type="ECO:0000256" key="3">
    <source>
        <dbReference type="ARBA" id="ARBA00023125"/>
    </source>
</evidence>
<dbReference type="PRINTS" id="PR00024">
    <property type="entry name" value="HOMEOBOX"/>
</dbReference>
<keyword evidence="6 8" id="KW-0539">Nucleus</keyword>
<dbReference type="OrthoDB" id="6159439at2759"/>
<accession>K1Q654</accession>
<evidence type="ECO:0000256" key="9">
    <source>
        <dbReference type="RuleBase" id="RU000682"/>
    </source>
</evidence>
<evidence type="ECO:0000256" key="4">
    <source>
        <dbReference type="ARBA" id="ARBA00023155"/>
    </source>
</evidence>
<feature type="compositionally biased region" description="Basic and acidic residues" evidence="10">
    <location>
        <begin position="22"/>
        <end position="37"/>
    </location>
</feature>
<keyword evidence="3 8" id="KW-0238">DNA-binding</keyword>
<feature type="compositionally biased region" description="Basic and acidic residues" evidence="10">
    <location>
        <begin position="68"/>
        <end position="79"/>
    </location>
</feature>
<evidence type="ECO:0000256" key="7">
    <source>
        <dbReference type="ARBA" id="ARBA00038165"/>
    </source>
</evidence>
<dbReference type="GO" id="GO:0000981">
    <property type="term" value="F:DNA-binding transcription factor activity, RNA polymerase II-specific"/>
    <property type="evidence" value="ECO:0007669"/>
    <property type="project" value="InterPro"/>
</dbReference>
<comment type="similarity">
    <text evidence="7">Belongs to the HMX homeobox family.</text>
</comment>
<evidence type="ECO:0000256" key="8">
    <source>
        <dbReference type="PROSITE-ProRule" id="PRU00108"/>
    </source>
</evidence>
<dbReference type="Gene3D" id="1.10.10.60">
    <property type="entry name" value="Homeodomain-like"/>
    <property type="match status" value="1"/>
</dbReference>
<evidence type="ECO:0000256" key="2">
    <source>
        <dbReference type="ARBA" id="ARBA00023015"/>
    </source>
</evidence>
<dbReference type="EMBL" id="JH818505">
    <property type="protein sequence ID" value="EKC32082.1"/>
    <property type="molecule type" value="Genomic_DNA"/>
</dbReference>
<feature type="region of interest" description="Disordered" evidence="10">
    <location>
        <begin position="1"/>
        <end position="79"/>
    </location>
</feature>
<dbReference type="CDD" id="cd00086">
    <property type="entry name" value="homeodomain"/>
    <property type="match status" value="1"/>
</dbReference>
<dbReference type="PANTHER" id="PTHR46110:SF3">
    <property type="entry name" value="HOMEOBOX PROTEIN HMX"/>
    <property type="match status" value="1"/>
</dbReference>
<dbReference type="InterPro" id="IPR009057">
    <property type="entry name" value="Homeodomain-like_sf"/>
</dbReference>
<keyword evidence="5" id="KW-0804">Transcription</keyword>
<feature type="compositionally biased region" description="Polar residues" evidence="10">
    <location>
        <begin position="9"/>
        <end position="21"/>
    </location>
</feature>
<dbReference type="InterPro" id="IPR017970">
    <property type="entry name" value="Homeobox_CS"/>
</dbReference>
<comment type="subcellular location">
    <subcellularLocation>
        <location evidence="1 8 9">Nucleus</location>
    </subcellularLocation>
</comment>
<evidence type="ECO:0000256" key="6">
    <source>
        <dbReference type="ARBA" id="ARBA00023242"/>
    </source>
</evidence>
<dbReference type="PANTHER" id="PTHR46110">
    <property type="entry name" value="HOMEOBOX PROTEIN HMX"/>
    <property type="match status" value="1"/>
</dbReference>
<dbReference type="PROSITE" id="PS50071">
    <property type="entry name" value="HOMEOBOX_2"/>
    <property type="match status" value="1"/>
</dbReference>
<evidence type="ECO:0000313" key="11">
    <source>
        <dbReference type="EMBL" id="EKC32082.1"/>
    </source>
</evidence>
<dbReference type="PRINTS" id="PR00031">
    <property type="entry name" value="HTHREPRESSR"/>
</dbReference>
<reference evidence="11" key="1">
    <citation type="journal article" date="2012" name="Nature">
        <title>The oyster genome reveals stress adaptation and complexity of shell formation.</title>
        <authorList>
            <person name="Zhang G."/>
            <person name="Fang X."/>
            <person name="Guo X."/>
            <person name="Li L."/>
            <person name="Luo R."/>
            <person name="Xu F."/>
            <person name="Yang P."/>
            <person name="Zhang L."/>
            <person name="Wang X."/>
            <person name="Qi H."/>
            <person name="Xiong Z."/>
            <person name="Que H."/>
            <person name="Xie Y."/>
            <person name="Holland P.W."/>
            <person name="Paps J."/>
            <person name="Zhu Y."/>
            <person name="Wu F."/>
            <person name="Chen Y."/>
            <person name="Wang J."/>
            <person name="Peng C."/>
            <person name="Meng J."/>
            <person name="Yang L."/>
            <person name="Liu J."/>
            <person name="Wen B."/>
            <person name="Zhang N."/>
            <person name="Huang Z."/>
            <person name="Zhu Q."/>
            <person name="Feng Y."/>
            <person name="Mount A."/>
            <person name="Hedgecock D."/>
            <person name="Xu Z."/>
            <person name="Liu Y."/>
            <person name="Domazet-Loso T."/>
            <person name="Du Y."/>
            <person name="Sun X."/>
            <person name="Zhang S."/>
            <person name="Liu B."/>
            <person name="Cheng P."/>
            <person name="Jiang X."/>
            <person name="Li J."/>
            <person name="Fan D."/>
            <person name="Wang W."/>
            <person name="Fu W."/>
            <person name="Wang T."/>
            <person name="Wang B."/>
            <person name="Zhang J."/>
            <person name="Peng Z."/>
            <person name="Li Y."/>
            <person name="Li N."/>
            <person name="Wang J."/>
            <person name="Chen M."/>
            <person name="He Y."/>
            <person name="Tan F."/>
            <person name="Song X."/>
            <person name="Zheng Q."/>
            <person name="Huang R."/>
            <person name="Yang H."/>
            <person name="Du X."/>
            <person name="Chen L."/>
            <person name="Yang M."/>
            <person name="Gaffney P.M."/>
            <person name="Wang S."/>
            <person name="Luo L."/>
            <person name="She Z."/>
            <person name="Ming Y."/>
            <person name="Huang W."/>
            <person name="Zhang S."/>
            <person name="Huang B."/>
            <person name="Zhang Y."/>
            <person name="Qu T."/>
            <person name="Ni P."/>
            <person name="Miao G."/>
            <person name="Wang J."/>
            <person name="Wang Q."/>
            <person name="Steinberg C.E."/>
            <person name="Wang H."/>
            <person name="Li N."/>
            <person name="Qian L."/>
            <person name="Zhang G."/>
            <person name="Li Y."/>
            <person name="Yang H."/>
            <person name="Liu X."/>
            <person name="Wang J."/>
            <person name="Yin Y."/>
            <person name="Wang J."/>
        </authorList>
    </citation>
    <scope>NUCLEOTIDE SEQUENCE [LARGE SCALE GENOMIC DNA]</scope>
    <source>
        <strain evidence="11">05x7-T-G4-1.051#20</strain>
    </source>
</reference>
<proteinExistence type="inferred from homology"/>
<dbReference type="AlphaFoldDB" id="K1Q654"/>
<dbReference type="SUPFAM" id="SSF46689">
    <property type="entry name" value="Homeodomain-like"/>
    <property type="match status" value="1"/>
</dbReference>
<dbReference type="InterPro" id="IPR020479">
    <property type="entry name" value="HD_metazoa"/>
</dbReference>
<protein>
    <submittedName>
        <fullName evidence="11">Homeobox protein HMX1</fullName>
    </submittedName>
</protein>
<evidence type="ECO:0000256" key="5">
    <source>
        <dbReference type="ARBA" id="ARBA00023163"/>
    </source>
</evidence>
<evidence type="ECO:0000256" key="1">
    <source>
        <dbReference type="ARBA" id="ARBA00004123"/>
    </source>
</evidence>
<dbReference type="SMART" id="SM00389">
    <property type="entry name" value="HOX"/>
    <property type="match status" value="1"/>
</dbReference>
<keyword evidence="2" id="KW-0805">Transcription regulation</keyword>
<sequence length="201" mass="23304">MTEKEKLSSPFSIENLLSTTAVEKRTQREDAPNEKNNSHMQSLKRKYIHEFTGESSDTDEESPNSNGRSHECKKNPMKLERCTEKQKVNGSLNKTEEIETQKNRKKTRTVFSRHQIFYLESAFDAKRYLSSTERSEIASTLNLTETQVKVWFQNRRNKWKSQLASDPSISAERLPVLPYGGRFSFPLGTFGNPLYPPLFYL</sequence>
<gene>
    <name evidence="11" type="ORF">CGI_10013448</name>
</gene>